<comment type="caution">
    <text evidence="1">The sequence shown here is derived from an EMBL/GenBank/DDBJ whole genome shotgun (WGS) entry which is preliminary data.</text>
</comment>
<accession>A0A1F6LQB4</accession>
<dbReference type="AlphaFoldDB" id="A0A1F6LQB4"/>
<organism evidence="1 2">
    <name type="scientific">Candidatus Magasanikbacteria bacterium RIFCSPHIGHO2_01_FULL_50_8</name>
    <dbReference type="NCBI Taxonomy" id="1798674"/>
    <lineage>
        <taxon>Bacteria</taxon>
        <taxon>Candidatus Magasanikiibacteriota</taxon>
    </lineage>
</organism>
<dbReference type="EMBL" id="MFPV01000041">
    <property type="protein sequence ID" value="OGH61483.1"/>
    <property type="molecule type" value="Genomic_DNA"/>
</dbReference>
<evidence type="ECO:0000313" key="1">
    <source>
        <dbReference type="EMBL" id="OGH61483.1"/>
    </source>
</evidence>
<name>A0A1F6LQB4_9BACT</name>
<sequence length="190" mass="21141">MGGISALAVLEAPQPTTPFEAFVIQKLEQHTEILNSHSVMLEQHTAVLAQHSAVLGQHTAVLAQHSAVLGPHGPIMQSIYDLSESIAFVADQMVTREILDEILDQKLDEKLDQKLDQKLAKFATKEDLSRVEHRLKSYIDDKVVIEGLKPMIRKEDEKVDAVIDTLEEGSVIDHSQSRELKTHGPFPQPV</sequence>
<evidence type="ECO:0000313" key="2">
    <source>
        <dbReference type="Proteomes" id="UP000176329"/>
    </source>
</evidence>
<gene>
    <name evidence="1" type="ORF">A2848_01920</name>
</gene>
<protein>
    <submittedName>
        <fullName evidence="1">Uncharacterized protein</fullName>
    </submittedName>
</protein>
<dbReference type="Proteomes" id="UP000176329">
    <property type="component" value="Unassembled WGS sequence"/>
</dbReference>
<proteinExistence type="predicted"/>
<reference evidence="1 2" key="1">
    <citation type="journal article" date="2016" name="Nat. Commun.">
        <title>Thousands of microbial genomes shed light on interconnected biogeochemical processes in an aquifer system.</title>
        <authorList>
            <person name="Anantharaman K."/>
            <person name="Brown C.T."/>
            <person name="Hug L.A."/>
            <person name="Sharon I."/>
            <person name="Castelle C.J."/>
            <person name="Probst A.J."/>
            <person name="Thomas B.C."/>
            <person name="Singh A."/>
            <person name="Wilkins M.J."/>
            <person name="Karaoz U."/>
            <person name="Brodie E.L."/>
            <person name="Williams K.H."/>
            <person name="Hubbard S.S."/>
            <person name="Banfield J.F."/>
        </authorList>
    </citation>
    <scope>NUCLEOTIDE SEQUENCE [LARGE SCALE GENOMIC DNA]</scope>
</reference>